<comment type="caution">
    <text evidence="1">The sequence shown here is derived from an EMBL/GenBank/DDBJ whole genome shotgun (WGS) entry which is preliminary data.</text>
</comment>
<dbReference type="Proteomes" id="UP001589536">
    <property type="component" value="Unassembled WGS sequence"/>
</dbReference>
<reference evidence="1 2" key="1">
    <citation type="submission" date="2024-09" db="EMBL/GenBank/DDBJ databases">
        <authorList>
            <person name="Sun Q."/>
            <person name="Mori K."/>
        </authorList>
    </citation>
    <scope>NUCLEOTIDE SEQUENCE [LARGE SCALE GENOMIC DNA]</scope>
    <source>
        <strain evidence="1 2">JCM 13519</strain>
    </source>
</reference>
<dbReference type="EMBL" id="JBHMBH010000019">
    <property type="protein sequence ID" value="MFB9714319.1"/>
    <property type="molecule type" value="Genomic_DNA"/>
</dbReference>
<evidence type="ECO:0000313" key="2">
    <source>
        <dbReference type="Proteomes" id="UP001589536"/>
    </source>
</evidence>
<proteinExistence type="predicted"/>
<keyword evidence="2" id="KW-1185">Reference proteome</keyword>
<dbReference type="RefSeq" id="WP_345044416.1">
    <property type="nucleotide sequence ID" value="NZ_BAABED010000001.1"/>
</dbReference>
<gene>
    <name evidence="1" type="ORF">ACFFPI_09310</name>
</gene>
<accession>A0ABV5URK4</accession>
<organism evidence="1 2">
    <name type="scientific">Arthrobacter methylotrophus</name>
    <dbReference type="NCBI Taxonomy" id="121291"/>
    <lineage>
        <taxon>Bacteria</taxon>
        <taxon>Bacillati</taxon>
        <taxon>Actinomycetota</taxon>
        <taxon>Actinomycetes</taxon>
        <taxon>Micrococcales</taxon>
        <taxon>Micrococcaceae</taxon>
        <taxon>Arthrobacter</taxon>
    </lineage>
</organism>
<protein>
    <submittedName>
        <fullName evidence="1">Uncharacterized protein</fullName>
    </submittedName>
</protein>
<sequence length="59" mass="6099">MTSSNAPARPDSAAEDSDPVAIRTRTLAAKAAWGRDVARAEHLVLELEDAAAGKVPATV</sequence>
<evidence type="ECO:0000313" key="1">
    <source>
        <dbReference type="EMBL" id="MFB9714319.1"/>
    </source>
</evidence>
<name>A0ABV5URK4_9MICC</name>